<name>A0ABX8H4U4_9BACT</name>
<protein>
    <submittedName>
        <fullName evidence="2">DUF4846 domain-containing protein</fullName>
    </submittedName>
</protein>
<dbReference type="RefSeq" id="WP_144077100.1">
    <property type="nucleotide sequence ID" value="NZ_CP076130.1"/>
</dbReference>
<keyword evidence="2" id="KW-0614">Plasmid</keyword>
<keyword evidence="3" id="KW-1185">Reference proteome</keyword>
<evidence type="ECO:0000256" key="1">
    <source>
        <dbReference type="SAM" id="SignalP"/>
    </source>
</evidence>
<reference evidence="2 3" key="1">
    <citation type="submission" date="2021-05" db="EMBL/GenBank/DDBJ databases">
        <title>Comparative genomic studies on the polysaccharide-degrading batcterial strains of the Flammeovirga genus.</title>
        <authorList>
            <person name="Zewei F."/>
            <person name="Zheng Z."/>
            <person name="Yu L."/>
            <person name="Ruyue G."/>
            <person name="Yanhong M."/>
            <person name="Yuanyuan C."/>
            <person name="Jingyan G."/>
            <person name="Wenjun H."/>
        </authorList>
    </citation>
    <scope>NUCLEOTIDE SEQUENCE [LARGE SCALE GENOMIC DNA]</scope>
    <source>
        <strain evidence="2 3">YS10</strain>
        <plasmid evidence="2 3">p1</plasmid>
    </source>
</reference>
<dbReference type="EMBL" id="CP076130">
    <property type="protein sequence ID" value="QWG10607.1"/>
    <property type="molecule type" value="Genomic_DNA"/>
</dbReference>
<sequence>MKQFTFSTLQALFLLFFSTVFVFTAKAQNTQNTVVARVPSPDNYSRTTLPDDSFGTFLRTMPLLPKGAPILDYNGDKIYNQNEHIGIINYDVGKKDLQQCADAVIRLYAEYLWEQKRFDEITFHFTSGHAYAWNQYKKGIRPIVSGNKVTFKTISSPNNSYEAFRKYLDYVYMYAGTISINKEMKKVASTDKIKIGDVIVTPGSPGHAVIIIDEAVNTNGDKIFLLAEGYTPAQSIHILKNPFDTSLQNWYVINNEAETETARYTFYTTNIRRF</sequence>
<dbReference type="InterPro" id="IPR032315">
    <property type="entry name" value="DUF4846"/>
</dbReference>
<gene>
    <name evidence="2" type="ORF">KM029_24810</name>
</gene>
<evidence type="ECO:0000313" key="2">
    <source>
        <dbReference type="EMBL" id="QWG10607.1"/>
    </source>
</evidence>
<dbReference type="Proteomes" id="UP000682802">
    <property type="component" value="Plasmid p1"/>
</dbReference>
<feature type="signal peptide" evidence="1">
    <location>
        <begin position="1"/>
        <end position="27"/>
    </location>
</feature>
<accession>A0ABX8H4U4</accession>
<keyword evidence="1" id="KW-0732">Signal</keyword>
<evidence type="ECO:0000313" key="3">
    <source>
        <dbReference type="Proteomes" id="UP000682802"/>
    </source>
</evidence>
<proteinExistence type="predicted"/>
<dbReference type="Pfam" id="PF16138">
    <property type="entry name" value="DUF4846"/>
    <property type="match status" value="1"/>
</dbReference>
<organism evidence="2 3">
    <name type="scientific">Flammeovirga kamogawensis</name>
    <dbReference type="NCBI Taxonomy" id="373891"/>
    <lineage>
        <taxon>Bacteria</taxon>
        <taxon>Pseudomonadati</taxon>
        <taxon>Bacteroidota</taxon>
        <taxon>Cytophagia</taxon>
        <taxon>Cytophagales</taxon>
        <taxon>Flammeovirgaceae</taxon>
        <taxon>Flammeovirga</taxon>
    </lineage>
</organism>
<feature type="chain" id="PRO_5047388438" evidence="1">
    <location>
        <begin position="28"/>
        <end position="274"/>
    </location>
</feature>
<geneLocation type="plasmid" evidence="2 3">
    <name>p1</name>
</geneLocation>